<evidence type="ECO:0000313" key="3">
    <source>
        <dbReference type="Proteomes" id="UP000442694"/>
    </source>
</evidence>
<reference evidence="2 3" key="1">
    <citation type="submission" date="2019-10" db="EMBL/GenBank/DDBJ databases">
        <title>New genus of Silvanigrellaceae.</title>
        <authorList>
            <person name="Pitt A."/>
            <person name="Hahn M.W."/>
        </authorList>
    </citation>
    <scope>NUCLEOTIDE SEQUENCE [LARGE SCALE GENOMIC DNA]</scope>
    <source>
        <strain evidence="2 3">33A1-SZDP</strain>
    </source>
</reference>
<name>A0A833JFM4_9BACT</name>
<dbReference type="Pfam" id="PF00501">
    <property type="entry name" value="AMP-binding"/>
    <property type="match status" value="1"/>
</dbReference>
<comment type="caution">
    <text evidence="2">The sequence shown here is derived from an EMBL/GenBank/DDBJ whole genome shotgun (WGS) entry which is preliminary data.</text>
</comment>
<evidence type="ECO:0000259" key="1">
    <source>
        <dbReference type="Pfam" id="PF00501"/>
    </source>
</evidence>
<dbReference type="Gene3D" id="3.30.300.30">
    <property type="match status" value="1"/>
</dbReference>
<dbReference type="AlphaFoldDB" id="A0A833JFM4"/>
<dbReference type="GO" id="GO:0031956">
    <property type="term" value="F:medium-chain fatty acid-CoA ligase activity"/>
    <property type="evidence" value="ECO:0007669"/>
    <property type="project" value="TreeGrafter"/>
</dbReference>
<dbReference type="EMBL" id="WFLN01000006">
    <property type="protein sequence ID" value="KAB8031034.1"/>
    <property type="molecule type" value="Genomic_DNA"/>
</dbReference>
<dbReference type="SUPFAM" id="SSF56801">
    <property type="entry name" value="Acetyl-CoA synthetase-like"/>
    <property type="match status" value="1"/>
</dbReference>
<dbReference type="InterPro" id="IPR000873">
    <property type="entry name" value="AMP-dep_synth/lig_dom"/>
</dbReference>
<dbReference type="PANTHER" id="PTHR43201:SF32">
    <property type="entry name" value="2-SUCCINYLBENZOATE--COA LIGASE, CHLOROPLASTIC_PEROXISOMAL"/>
    <property type="match status" value="1"/>
</dbReference>
<organism evidence="2 3">
    <name type="scientific">Fluviispira multicolorata</name>
    <dbReference type="NCBI Taxonomy" id="2654512"/>
    <lineage>
        <taxon>Bacteria</taxon>
        <taxon>Pseudomonadati</taxon>
        <taxon>Bdellovibrionota</taxon>
        <taxon>Oligoflexia</taxon>
        <taxon>Silvanigrellales</taxon>
        <taxon>Silvanigrellaceae</taxon>
        <taxon>Fluviispira</taxon>
    </lineage>
</organism>
<dbReference type="Proteomes" id="UP000442694">
    <property type="component" value="Unassembled WGS sequence"/>
</dbReference>
<dbReference type="InterPro" id="IPR042099">
    <property type="entry name" value="ANL_N_sf"/>
</dbReference>
<sequence length="397" mass="45036">MNIDWYSKDSHFFINPRIPLQEKTRIEKTAEEFYLDSHIFLATSGSTALSSTDLKWVALKKEAILNSALSVNIHLDCHKKDILLNTLPYFHIGGLSLYARAFLSQASLINLYNDNFKWSVKEFVHAVSETKATITSLVPTQIYDIVRAALFCPQTLRAVVVGGGSLAKSLYEKAVALGWNLLPSYGMTECCSQIATAHSDLQWKNDFPRLKIMGHLQLWNDESGKICIAGSSLLSGYILQNKNNIYFHDPKKIKKLENGLEIKYIETTDIGTIEGENLTVIGRTDDVIKIAGENVNLARLDEILLEMRSIFSIHFDLALIFESDDRLGKKVSLVIEGENYLIDEILIKNLIVSFNKNVFPFERIKNFYYIHKIPRTELGKLKRVLLASHIHAMNLLQ</sequence>
<protein>
    <submittedName>
        <fullName evidence="2">AMP-binding protein</fullName>
    </submittedName>
</protein>
<accession>A0A833JFM4</accession>
<dbReference type="PANTHER" id="PTHR43201">
    <property type="entry name" value="ACYL-COA SYNTHETASE"/>
    <property type="match status" value="1"/>
</dbReference>
<gene>
    <name evidence="2" type="ORF">GCL57_08695</name>
</gene>
<feature type="domain" description="AMP-dependent synthetase/ligase" evidence="1">
    <location>
        <begin position="43"/>
        <end position="237"/>
    </location>
</feature>
<proteinExistence type="predicted"/>
<dbReference type="InterPro" id="IPR045851">
    <property type="entry name" value="AMP-bd_C_sf"/>
</dbReference>
<dbReference type="Gene3D" id="3.40.50.12780">
    <property type="entry name" value="N-terminal domain of ligase-like"/>
    <property type="match status" value="1"/>
</dbReference>
<keyword evidence="3" id="KW-1185">Reference proteome</keyword>
<dbReference type="RefSeq" id="WP_152212960.1">
    <property type="nucleotide sequence ID" value="NZ_WFLN01000006.1"/>
</dbReference>
<dbReference type="GO" id="GO:0006631">
    <property type="term" value="P:fatty acid metabolic process"/>
    <property type="evidence" value="ECO:0007669"/>
    <property type="project" value="TreeGrafter"/>
</dbReference>
<evidence type="ECO:0000313" key="2">
    <source>
        <dbReference type="EMBL" id="KAB8031034.1"/>
    </source>
</evidence>